<evidence type="ECO:0000256" key="5">
    <source>
        <dbReference type="ARBA" id="ARBA00025758"/>
    </source>
</evidence>
<proteinExistence type="inferred from homology"/>
<dbReference type="PIRSF" id="PIRSF038038">
    <property type="entry name" value="SMN_Gemin2"/>
    <property type="match status" value="1"/>
</dbReference>
<keyword evidence="9" id="KW-1185">Reference proteome</keyword>
<dbReference type="GO" id="GO:0032797">
    <property type="term" value="C:SMN complex"/>
    <property type="evidence" value="ECO:0007669"/>
    <property type="project" value="UniProtKB-UniRule"/>
</dbReference>
<dbReference type="GO" id="GO:0005681">
    <property type="term" value="C:spliceosomal complex"/>
    <property type="evidence" value="ECO:0007669"/>
    <property type="project" value="UniProtKB-UniRule"/>
</dbReference>
<gene>
    <name evidence="8" type="ORF">CBOVIS_LOCUS4798</name>
</gene>
<reference evidence="8 9" key="1">
    <citation type="submission" date="2020-04" db="EMBL/GenBank/DDBJ databases">
        <authorList>
            <person name="Laetsch R D."/>
            <person name="Stevens L."/>
            <person name="Kumar S."/>
            <person name="Blaxter L. M."/>
        </authorList>
    </citation>
    <scope>NUCLEOTIDE SEQUENCE [LARGE SCALE GENOMIC DNA]</scope>
</reference>
<accession>A0A8S1EJE5</accession>
<dbReference type="Proteomes" id="UP000494206">
    <property type="component" value="Unassembled WGS sequence"/>
</dbReference>
<evidence type="ECO:0000256" key="1">
    <source>
        <dbReference type="ARBA" id="ARBA00004496"/>
    </source>
</evidence>
<dbReference type="OrthoDB" id="428895at2759"/>
<keyword evidence="4 7" id="KW-0508">mRNA splicing</keyword>
<evidence type="ECO:0000256" key="4">
    <source>
        <dbReference type="ARBA" id="ARBA00023187"/>
    </source>
</evidence>
<dbReference type="EMBL" id="CADEPM010000003">
    <property type="protein sequence ID" value="CAB3402144.1"/>
    <property type="molecule type" value="Genomic_DNA"/>
</dbReference>
<comment type="function">
    <text evidence="7">The SMN complex catalyzes the assembly of small nuclear ribonucleoproteins (snRNPs), the building blocks of the spliceosome, and thereby plays an important role in the splicing of cellular pre-mRNAs.</text>
</comment>
<comment type="caution">
    <text evidence="8">The sequence shown here is derived from an EMBL/GenBank/DDBJ whole genome shotgun (WGS) entry which is preliminary data.</text>
</comment>
<protein>
    <recommendedName>
        <fullName evidence="6 7">Gem-associated protein 2</fullName>
    </recommendedName>
</protein>
<evidence type="ECO:0000256" key="6">
    <source>
        <dbReference type="ARBA" id="ARBA00047179"/>
    </source>
</evidence>
<evidence type="ECO:0000256" key="2">
    <source>
        <dbReference type="ARBA" id="ARBA00022490"/>
    </source>
</evidence>
<dbReference type="InterPro" id="IPR035426">
    <property type="entry name" value="Gemin2/Brr1"/>
</dbReference>
<dbReference type="GO" id="GO:0000387">
    <property type="term" value="P:spliceosomal snRNP assembly"/>
    <property type="evidence" value="ECO:0007669"/>
    <property type="project" value="UniProtKB-UniRule"/>
</dbReference>
<dbReference type="PANTHER" id="PTHR12794:SF0">
    <property type="entry name" value="GEM-ASSOCIATED PROTEIN 2"/>
    <property type="match status" value="1"/>
</dbReference>
<dbReference type="InterPro" id="IPR017364">
    <property type="entry name" value="GEMIN2"/>
</dbReference>
<dbReference type="PANTHER" id="PTHR12794">
    <property type="entry name" value="GEMIN2"/>
    <property type="match status" value="1"/>
</dbReference>
<evidence type="ECO:0000256" key="3">
    <source>
        <dbReference type="ARBA" id="ARBA00022664"/>
    </source>
</evidence>
<dbReference type="GO" id="GO:0000245">
    <property type="term" value="P:spliceosomal complex assembly"/>
    <property type="evidence" value="ECO:0007669"/>
    <property type="project" value="UniProtKB-UniRule"/>
</dbReference>
<organism evidence="8 9">
    <name type="scientific">Caenorhabditis bovis</name>
    <dbReference type="NCBI Taxonomy" id="2654633"/>
    <lineage>
        <taxon>Eukaryota</taxon>
        <taxon>Metazoa</taxon>
        <taxon>Ecdysozoa</taxon>
        <taxon>Nematoda</taxon>
        <taxon>Chromadorea</taxon>
        <taxon>Rhabditida</taxon>
        <taxon>Rhabditina</taxon>
        <taxon>Rhabditomorpha</taxon>
        <taxon>Rhabditoidea</taxon>
        <taxon>Rhabditidae</taxon>
        <taxon>Peloderinae</taxon>
        <taxon>Caenorhabditis</taxon>
    </lineage>
</organism>
<evidence type="ECO:0000313" key="9">
    <source>
        <dbReference type="Proteomes" id="UP000494206"/>
    </source>
</evidence>
<evidence type="ECO:0000313" key="8">
    <source>
        <dbReference type="EMBL" id="CAB3402144.1"/>
    </source>
</evidence>
<comment type="subcellular location">
    <subcellularLocation>
        <location evidence="1">Cytoplasm</location>
    </subcellularLocation>
</comment>
<sequence>MFFFVFWVREGRKMCPEVVTFKVSLKNKGKRTQWEGVKDLNLTERRETTENCLIPSIEWQEAKGREFAENRDKIHFICANSAAPRKFPGRRPKTDDEEAWHTLLLERCPSEAEHLKASFPNHVGLPPALSILRQFSCKLINELISYLVEWSESEGLTRPIREWIYALLLFVEVPLIPETISSLRELAKEARRTRSRLDSSRIEEANEFSMFIAIIGIYFNQKDLSDLTS</sequence>
<keyword evidence="3 7" id="KW-0507">mRNA processing</keyword>
<evidence type="ECO:0000256" key="7">
    <source>
        <dbReference type="PIRNR" id="PIRNR038038"/>
    </source>
</evidence>
<dbReference type="Pfam" id="PF04938">
    <property type="entry name" value="SIP1"/>
    <property type="match status" value="1"/>
</dbReference>
<keyword evidence="2 7" id="KW-0963">Cytoplasm</keyword>
<comment type="similarity">
    <text evidence="5 7">Belongs to the gemin-2 family.</text>
</comment>
<name>A0A8S1EJE5_9PELO</name>
<dbReference type="Gene3D" id="1.20.58.1070">
    <property type="match status" value="1"/>
</dbReference>
<comment type="subunit">
    <text evidence="7">Part of the core SMN complex.</text>
</comment>
<dbReference type="AlphaFoldDB" id="A0A8S1EJE5"/>